<dbReference type="SUPFAM" id="SSF50494">
    <property type="entry name" value="Trypsin-like serine proteases"/>
    <property type="match status" value="1"/>
</dbReference>
<feature type="region of interest" description="Disordered" evidence="8">
    <location>
        <begin position="38"/>
        <end position="153"/>
    </location>
</feature>
<dbReference type="PANTHER" id="PTHR24264:SF65">
    <property type="entry name" value="SRCR DOMAIN-CONTAINING PROTEIN"/>
    <property type="match status" value="1"/>
</dbReference>
<dbReference type="PROSITE" id="PS00135">
    <property type="entry name" value="TRYPSIN_SER"/>
    <property type="match status" value="1"/>
</dbReference>
<dbReference type="EMBL" id="JAIFTH010000756">
    <property type="protein sequence ID" value="KAG9509000.1"/>
    <property type="molecule type" value="Genomic_DNA"/>
</dbReference>
<comment type="subcellular location">
    <subcellularLocation>
        <location evidence="1">Secreted</location>
    </subcellularLocation>
</comment>
<dbReference type="InterPro" id="IPR043504">
    <property type="entry name" value="Peptidase_S1_PA_chymotrypsin"/>
</dbReference>
<comment type="caution">
    <text evidence="11">The sequence shown here is derived from an EMBL/GenBank/DDBJ whole genome shotgun (WGS) entry which is preliminary data.</text>
</comment>
<feature type="compositionally biased region" description="Polar residues" evidence="8">
    <location>
        <begin position="38"/>
        <end position="59"/>
    </location>
</feature>
<evidence type="ECO:0000256" key="8">
    <source>
        <dbReference type="SAM" id="MobiDB-lite"/>
    </source>
</evidence>
<keyword evidence="4 7" id="KW-0378">Hydrolase</keyword>
<feature type="compositionally biased region" description="Low complexity" evidence="8">
    <location>
        <begin position="279"/>
        <end position="302"/>
    </location>
</feature>
<dbReference type="SMART" id="SM00020">
    <property type="entry name" value="Tryp_SPc"/>
    <property type="match status" value="1"/>
</dbReference>
<evidence type="ECO:0000256" key="4">
    <source>
        <dbReference type="ARBA" id="ARBA00022801"/>
    </source>
</evidence>
<evidence type="ECO:0000256" key="2">
    <source>
        <dbReference type="ARBA" id="ARBA00022525"/>
    </source>
</evidence>
<evidence type="ECO:0000256" key="1">
    <source>
        <dbReference type="ARBA" id="ARBA00004613"/>
    </source>
</evidence>
<dbReference type="PRINTS" id="PR00722">
    <property type="entry name" value="CHYMOTRYPSIN"/>
</dbReference>
<feature type="compositionally biased region" description="Basic and acidic residues" evidence="8">
    <location>
        <begin position="60"/>
        <end position="77"/>
    </location>
</feature>
<dbReference type="PANTHER" id="PTHR24264">
    <property type="entry name" value="TRYPSIN-RELATED"/>
    <property type="match status" value="1"/>
</dbReference>
<protein>
    <recommendedName>
        <fullName evidence="10">Peptidase S1 domain-containing protein</fullName>
    </recommendedName>
</protein>
<feature type="domain" description="Peptidase S1" evidence="10">
    <location>
        <begin position="372"/>
        <end position="598"/>
    </location>
</feature>
<dbReference type="Proteomes" id="UP000825002">
    <property type="component" value="Unassembled WGS sequence"/>
</dbReference>
<proteinExistence type="predicted"/>
<feature type="compositionally biased region" description="Basic and acidic residues" evidence="8">
    <location>
        <begin position="121"/>
        <end position="140"/>
    </location>
</feature>
<evidence type="ECO:0000256" key="7">
    <source>
        <dbReference type="RuleBase" id="RU363034"/>
    </source>
</evidence>
<gene>
    <name evidence="11" type="ORF">GZH46_02492</name>
</gene>
<feature type="compositionally biased region" description="Low complexity" evidence="8">
    <location>
        <begin position="109"/>
        <end position="118"/>
    </location>
</feature>
<feature type="compositionally biased region" description="Low complexity" evidence="8">
    <location>
        <begin position="92"/>
        <end position="101"/>
    </location>
</feature>
<dbReference type="Gene3D" id="2.40.10.10">
    <property type="entry name" value="Trypsin-like serine proteases"/>
    <property type="match status" value="1"/>
</dbReference>
<keyword evidence="12" id="KW-1185">Reference proteome</keyword>
<feature type="signal peptide" evidence="9">
    <location>
        <begin position="1"/>
        <end position="31"/>
    </location>
</feature>
<dbReference type="CDD" id="cd00190">
    <property type="entry name" value="Tryp_SPc"/>
    <property type="match status" value="1"/>
</dbReference>
<organism evidence="11 12">
    <name type="scientific">Fragariocoptes setiger</name>
    <dbReference type="NCBI Taxonomy" id="1670756"/>
    <lineage>
        <taxon>Eukaryota</taxon>
        <taxon>Metazoa</taxon>
        <taxon>Ecdysozoa</taxon>
        <taxon>Arthropoda</taxon>
        <taxon>Chelicerata</taxon>
        <taxon>Arachnida</taxon>
        <taxon>Acari</taxon>
        <taxon>Acariformes</taxon>
        <taxon>Trombidiformes</taxon>
        <taxon>Prostigmata</taxon>
        <taxon>Eupodina</taxon>
        <taxon>Eriophyoidea</taxon>
        <taxon>Phytoptidae</taxon>
        <taxon>Fragariocoptes</taxon>
    </lineage>
</organism>
<evidence type="ECO:0000259" key="10">
    <source>
        <dbReference type="PROSITE" id="PS50240"/>
    </source>
</evidence>
<dbReference type="Pfam" id="PF00089">
    <property type="entry name" value="Trypsin"/>
    <property type="match status" value="1"/>
</dbReference>
<evidence type="ECO:0000313" key="12">
    <source>
        <dbReference type="Proteomes" id="UP000825002"/>
    </source>
</evidence>
<dbReference type="InterPro" id="IPR001254">
    <property type="entry name" value="Trypsin_dom"/>
</dbReference>
<dbReference type="InterPro" id="IPR033116">
    <property type="entry name" value="TRYPSIN_SER"/>
</dbReference>
<evidence type="ECO:0000313" key="11">
    <source>
        <dbReference type="EMBL" id="KAG9509000.1"/>
    </source>
</evidence>
<keyword evidence="2" id="KW-0964">Secreted</keyword>
<accession>A0ABQ7S6E9</accession>
<dbReference type="InterPro" id="IPR018114">
    <property type="entry name" value="TRYPSIN_HIS"/>
</dbReference>
<evidence type="ECO:0000256" key="6">
    <source>
        <dbReference type="ARBA" id="ARBA00023157"/>
    </source>
</evidence>
<evidence type="ECO:0000256" key="5">
    <source>
        <dbReference type="ARBA" id="ARBA00022825"/>
    </source>
</evidence>
<keyword evidence="9" id="KW-0732">Signal</keyword>
<keyword evidence="6" id="KW-1015">Disulfide bond</keyword>
<feature type="compositionally biased region" description="Polar residues" evidence="8">
    <location>
        <begin position="197"/>
        <end position="213"/>
    </location>
</feature>
<feature type="region of interest" description="Disordered" evidence="8">
    <location>
        <begin position="197"/>
        <end position="363"/>
    </location>
</feature>
<feature type="non-terminal residue" evidence="11">
    <location>
        <position position="598"/>
    </location>
</feature>
<feature type="compositionally biased region" description="Gly residues" evidence="8">
    <location>
        <begin position="341"/>
        <end position="350"/>
    </location>
</feature>
<reference evidence="11 12" key="1">
    <citation type="submission" date="2020-10" db="EMBL/GenBank/DDBJ databases">
        <authorList>
            <person name="Klimov P.B."/>
            <person name="Dyachkov S.M."/>
            <person name="Chetverikov P.E."/>
        </authorList>
    </citation>
    <scope>NUCLEOTIDE SEQUENCE [LARGE SCALE GENOMIC DNA]</scope>
    <source>
        <strain evidence="11">BMOC 18-1129-001#AD2665</strain>
        <tissue evidence="11">Entire mites</tissue>
    </source>
</reference>
<dbReference type="InterPro" id="IPR050127">
    <property type="entry name" value="Serine_Proteases_S1"/>
</dbReference>
<feature type="compositionally biased region" description="Low complexity" evidence="8">
    <location>
        <begin position="323"/>
        <end position="334"/>
    </location>
</feature>
<name>A0ABQ7S6E9_9ACAR</name>
<feature type="compositionally biased region" description="Basic and acidic residues" evidence="8">
    <location>
        <begin position="312"/>
        <end position="322"/>
    </location>
</feature>
<sequence length="598" mass="64144">MAKRINTTQYSCIPQLTVVSLLLLLITLVARDSHSITHTSGTQIITDDNPRQSANSAVDNSRRLEERRLDSSRDTNHYEAPSDEQPARRRTSQQQAAQHQQQQHHNHKNLNQNSNTQNEPPKTEERLLISISNEDRDTRLPDQPYSGVSSLSSGARRPIVIAIQDSSSHNDHHHDKHTGSSASLIPAVVVRPSGQSIVISTGGDSSYQRLPPTSQSSYGGGSGGSLRPPSNEPLPHRPSSLSGGNGRPVTSSENLPPIDDPIDSYGSTYPRPPHSSSHGGQPLSTGSGSSSLSSSSQSQRPQHLTSRPPPPQDDRPPYDEPYRPSSSQLGLPSGPSRPPIGQGGGGGGSSYGDDQRPRLNDPSCGLVYETKIVGGEEADPENYLWMAAIIKAKQASATSEARPFCGGSLITNRHILTAAHCLEGLAPRDVLVRLGSYDFEDSASSSSGDYAVDQFRVPAEYSKKTHVGDIAIMRLKTPLASTESYKTVCMPQPRRSYVGSLATVIGYGTQSQSFRKNALKLRQVTVPVWENRKCGQVYKKELNESFLCAGYEEGGKDACQGDSGGPLMAEGPNQRLMVIGVVSHGIGCGAVGIPGTNG</sequence>
<dbReference type="InterPro" id="IPR001314">
    <property type="entry name" value="Peptidase_S1A"/>
</dbReference>
<keyword evidence="3 7" id="KW-0645">Protease</keyword>
<keyword evidence="5 7" id="KW-0720">Serine protease</keyword>
<dbReference type="PROSITE" id="PS50240">
    <property type="entry name" value="TRYPSIN_DOM"/>
    <property type="match status" value="1"/>
</dbReference>
<dbReference type="InterPro" id="IPR009003">
    <property type="entry name" value="Peptidase_S1_PA"/>
</dbReference>
<feature type="chain" id="PRO_5045906579" description="Peptidase S1 domain-containing protein" evidence="9">
    <location>
        <begin position="32"/>
        <end position="598"/>
    </location>
</feature>
<evidence type="ECO:0000256" key="9">
    <source>
        <dbReference type="SAM" id="SignalP"/>
    </source>
</evidence>
<evidence type="ECO:0000256" key="3">
    <source>
        <dbReference type="ARBA" id="ARBA00022670"/>
    </source>
</evidence>
<dbReference type="PROSITE" id="PS00134">
    <property type="entry name" value="TRYPSIN_HIS"/>
    <property type="match status" value="1"/>
</dbReference>